<keyword evidence="2" id="KW-1185">Reference proteome</keyword>
<dbReference type="EMBL" id="JBHTCT010000030">
    <property type="protein sequence ID" value="MFC7365476.1"/>
    <property type="molecule type" value="Genomic_DNA"/>
</dbReference>
<proteinExistence type="predicted"/>
<sequence>MERTPLNQRTNEGGAMTHHSHQVLALIEDPDFTVLDDHFNRFNPFKILQVDNYEIRHSNVLGWLMDPAGNHNLGPYFAKKIITKVFTNPANTDDEDKLSNYDVLEISSHPYHDLTVFKELQTSNRKRIDLLAVSAFHKTVLLIENKYWSGESEGQLEEYIEYARSVYGGYKIIPVFLTLQDEEPTHEDYLMLGYSDVLAILQQLLETRKEYMNAHIHNFISYYTDILEDQLVENEKLNATGMDLYRNHKEAVDLLHLLRQGPGDGDDLLISTYRRHLETINFIKSVGDSFLKEAFLKFARKRKWPEHLYTAHFRVPHFLEKTWFEQYKDSDLRKNWWMNRGLIAWFERAGDRLKLRVEVGPLEHELRVRLLRGLAARGLDIKEQAYEESSQYTRIYMDAEAPESWEDVSELARVMERLYEKEAFQSLLRLTNEAVVMGEEGVQNRTADGTPIEQAFRQLLEVKDISNYQIHHRLPNFVESEWTRFPAGYDLTEKYWLGYPLIAWFRLKNSALRLIIEVGPLPTGKRNHFLLRLEEEGVPVRALAYEEGRKYTRIFSRAISVGNIEDADELRNAMIQLMDSTEYGDIRDRIRRTIGAL</sequence>
<dbReference type="Proteomes" id="UP001596483">
    <property type="component" value="Unassembled WGS sequence"/>
</dbReference>
<accession>A0ABW2NEF4</accession>
<dbReference type="Pfam" id="PF14281">
    <property type="entry name" value="PDDEXK_4"/>
    <property type="match status" value="1"/>
</dbReference>
<evidence type="ECO:0000313" key="1">
    <source>
        <dbReference type="EMBL" id="MFC7365476.1"/>
    </source>
</evidence>
<reference evidence="2" key="1">
    <citation type="journal article" date="2019" name="Int. J. Syst. Evol. Microbiol.">
        <title>The Global Catalogue of Microorganisms (GCM) 10K type strain sequencing project: providing services to taxonomists for standard genome sequencing and annotation.</title>
        <authorList>
            <consortium name="The Broad Institute Genomics Platform"/>
            <consortium name="The Broad Institute Genome Sequencing Center for Infectious Disease"/>
            <person name="Wu L."/>
            <person name="Ma J."/>
        </authorList>
    </citation>
    <scope>NUCLEOTIDE SEQUENCE [LARGE SCALE GENOMIC DNA]</scope>
    <source>
        <strain evidence="2">JCM 4738</strain>
    </source>
</reference>
<evidence type="ECO:0000313" key="2">
    <source>
        <dbReference type="Proteomes" id="UP001596483"/>
    </source>
</evidence>
<dbReference type="InterPro" id="IPR029470">
    <property type="entry name" value="PDDEXK_4"/>
</dbReference>
<name>A0ABW2NEF4_9BACL</name>
<dbReference type="RefSeq" id="WP_157296082.1">
    <property type="nucleotide sequence ID" value="NZ_JBHTCT010000030.1"/>
</dbReference>
<gene>
    <name evidence="1" type="ORF">ACFQQH_10160</name>
</gene>
<protein>
    <submittedName>
        <fullName evidence="1">PD-(D/E)XK nuclease family protein</fullName>
    </submittedName>
</protein>
<comment type="caution">
    <text evidence="1">The sequence shown here is derived from an EMBL/GenBank/DDBJ whole genome shotgun (WGS) entry which is preliminary data.</text>
</comment>
<organism evidence="1 2">
    <name type="scientific">Bhargavaea changchunensis</name>
    <dbReference type="NCBI Taxonomy" id="2134037"/>
    <lineage>
        <taxon>Bacteria</taxon>
        <taxon>Bacillati</taxon>
        <taxon>Bacillota</taxon>
        <taxon>Bacilli</taxon>
        <taxon>Bacillales</taxon>
        <taxon>Caryophanaceae</taxon>
        <taxon>Bhargavaea</taxon>
    </lineage>
</organism>